<dbReference type="Proteomes" id="UP000683360">
    <property type="component" value="Unassembled WGS sequence"/>
</dbReference>
<dbReference type="AlphaFoldDB" id="A0A8S3S5P6"/>
<protein>
    <submittedName>
        <fullName evidence="1">Uncharacterized protein</fullName>
    </submittedName>
</protein>
<dbReference type="EMBL" id="CAJPWZ010001294">
    <property type="protein sequence ID" value="CAG2212289.1"/>
    <property type="molecule type" value="Genomic_DNA"/>
</dbReference>
<name>A0A8S3S5P6_MYTED</name>
<evidence type="ECO:0000313" key="2">
    <source>
        <dbReference type="Proteomes" id="UP000683360"/>
    </source>
</evidence>
<accession>A0A8S3S5P6</accession>
<keyword evidence="2" id="KW-1185">Reference proteome</keyword>
<gene>
    <name evidence="1" type="ORF">MEDL_26299</name>
</gene>
<comment type="caution">
    <text evidence="1">The sequence shown here is derived from an EMBL/GenBank/DDBJ whole genome shotgun (WGS) entry which is preliminary data.</text>
</comment>
<organism evidence="1 2">
    <name type="scientific">Mytilus edulis</name>
    <name type="common">Blue mussel</name>
    <dbReference type="NCBI Taxonomy" id="6550"/>
    <lineage>
        <taxon>Eukaryota</taxon>
        <taxon>Metazoa</taxon>
        <taxon>Spiralia</taxon>
        <taxon>Lophotrochozoa</taxon>
        <taxon>Mollusca</taxon>
        <taxon>Bivalvia</taxon>
        <taxon>Autobranchia</taxon>
        <taxon>Pteriomorphia</taxon>
        <taxon>Mytilida</taxon>
        <taxon>Mytiloidea</taxon>
        <taxon>Mytilidae</taxon>
        <taxon>Mytilinae</taxon>
        <taxon>Mytilus</taxon>
    </lineage>
</organism>
<proteinExistence type="predicted"/>
<reference evidence="1" key="1">
    <citation type="submission" date="2021-03" db="EMBL/GenBank/DDBJ databases">
        <authorList>
            <person name="Bekaert M."/>
        </authorList>
    </citation>
    <scope>NUCLEOTIDE SEQUENCE</scope>
</reference>
<sequence>MRKKEYMKKKGDKGTLENLTNLLTVERDIELTPRSRGCNKKLLYCQVKLHEITEGKCPTMTSSDNHLGPMQKKEYMKKKGDKGTLENLKNLLTVERNIELTPRSRGCNKKLLYCQVKLHEITEVKCPTMTSSDKQSGPIEETLFNLLIWLNNGICDSMSSILLDDRINLIISPDIKPLNTDDGWDDDLCRY</sequence>
<evidence type="ECO:0000313" key="1">
    <source>
        <dbReference type="EMBL" id="CAG2212289.1"/>
    </source>
</evidence>